<feature type="compositionally biased region" description="Low complexity" evidence="13">
    <location>
        <begin position="121"/>
        <end position="135"/>
    </location>
</feature>
<feature type="compositionally biased region" description="Basic residues" evidence="13">
    <location>
        <begin position="1703"/>
        <end position="1715"/>
    </location>
</feature>
<feature type="domain" description="HRDC" evidence="14">
    <location>
        <begin position="1536"/>
        <end position="1619"/>
    </location>
</feature>
<keyword evidence="4" id="KW-0547">Nucleotide-binding</keyword>
<dbReference type="GO" id="GO:0005524">
    <property type="term" value="F:ATP binding"/>
    <property type="evidence" value="ECO:0007669"/>
    <property type="project" value="UniProtKB-KW"/>
</dbReference>
<dbReference type="InterPro" id="IPR036390">
    <property type="entry name" value="WH_DNA-bd_sf"/>
</dbReference>
<dbReference type="Pfam" id="PF16124">
    <property type="entry name" value="RecQ_Zn_bind"/>
    <property type="match status" value="1"/>
</dbReference>
<evidence type="ECO:0000259" key="15">
    <source>
        <dbReference type="PROSITE" id="PS51192"/>
    </source>
</evidence>
<reference evidence="17" key="1">
    <citation type="submission" date="2023-06" db="EMBL/GenBank/DDBJ databases">
        <title>Draft genome of Marssonina rosae.</title>
        <authorList>
            <person name="Cheng Q."/>
        </authorList>
    </citation>
    <scope>NUCLEOTIDE SEQUENCE</scope>
    <source>
        <strain evidence="17">R4</strain>
    </source>
</reference>
<keyword evidence="6" id="KW-0347">Helicase</keyword>
<feature type="region of interest" description="Disordered" evidence="13">
    <location>
        <begin position="661"/>
        <end position="690"/>
    </location>
</feature>
<evidence type="ECO:0000256" key="5">
    <source>
        <dbReference type="ARBA" id="ARBA00022801"/>
    </source>
</evidence>
<feature type="domain" description="Helicase C-terminal" evidence="16">
    <location>
        <begin position="1138"/>
        <end position="1287"/>
    </location>
</feature>
<keyword evidence="5" id="KW-0378">Hydrolase</keyword>
<evidence type="ECO:0000256" key="8">
    <source>
        <dbReference type="ARBA" id="ARBA00023125"/>
    </source>
</evidence>
<proteinExistence type="inferred from homology"/>
<keyword evidence="8" id="KW-0238">DNA-binding</keyword>
<dbReference type="PANTHER" id="PTHR13710">
    <property type="entry name" value="DNA HELICASE RECQ FAMILY MEMBER"/>
    <property type="match status" value="1"/>
</dbReference>
<dbReference type="PANTHER" id="PTHR13710:SF153">
    <property type="entry name" value="RECQ-LIKE DNA HELICASE BLM"/>
    <property type="match status" value="1"/>
</dbReference>
<dbReference type="PROSITE" id="PS51192">
    <property type="entry name" value="HELICASE_ATP_BIND_1"/>
    <property type="match status" value="1"/>
</dbReference>
<evidence type="ECO:0000256" key="10">
    <source>
        <dbReference type="ARBA" id="ARBA00023242"/>
    </source>
</evidence>
<evidence type="ECO:0000256" key="7">
    <source>
        <dbReference type="ARBA" id="ARBA00022840"/>
    </source>
</evidence>
<feature type="region of interest" description="Disordered" evidence="13">
    <location>
        <begin position="1644"/>
        <end position="1768"/>
    </location>
</feature>
<dbReference type="GO" id="GO:0005694">
    <property type="term" value="C:chromosome"/>
    <property type="evidence" value="ECO:0007669"/>
    <property type="project" value="TreeGrafter"/>
</dbReference>
<feature type="region of interest" description="Disordered" evidence="13">
    <location>
        <begin position="711"/>
        <end position="797"/>
    </location>
</feature>
<evidence type="ECO:0000313" key="18">
    <source>
        <dbReference type="Proteomes" id="UP001285354"/>
    </source>
</evidence>
<evidence type="ECO:0000256" key="11">
    <source>
        <dbReference type="ARBA" id="ARBA00034617"/>
    </source>
</evidence>
<evidence type="ECO:0000256" key="12">
    <source>
        <dbReference type="ARBA" id="ARBA00034808"/>
    </source>
</evidence>
<dbReference type="GO" id="GO:0005737">
    <property type="term" value="C:cytoplasm"/>
    <property type="evidence" value="ECO:0007669"/>
    <property type="project" value="TreeGrafter"/>
</dbReference>
<dbReference type="Gene3D" id="3.40.50.300">
    <property type="entry name" value="P-loop containing nucleotide triphosphate hydrolases"/>
    <property type="match status" value="2"/>
</dbReference>
<evidence type="ECO:0000256" key="9">
    <source>
        <dbReference type="ARBA" id="ARBA00023235"/>
    </source>
</evidence>
<dbReference type="GO" id="GO:0006260">
    <property type="term" value="P:DNA replication"/>
    <property type="evidence" value="ECO:0007669"/>
    <property type="project" value="InterPro"/>
</dbReference>
<feature type="compositionally biased region" description="Acidic residues" evidence="13">
    <location>
        <begin position="1644"/>
        <end position="1660"/>
    </location>
</feature>
<keyword evidence="10" id="KW-0539">Nucleus</keyword>
<dbReference type="SMART" id="SM00490">
    <property type="entry name" value="HELICc"/>
    <property type="match status" value="1"/>
</dbReference>
<feature type="region of interest" description="Disordered" evidence="13">
    <location>
        <begin position="1443"/>
        <end position="1468"/>
    </location>
</feature>
<feature type="domain" description="Helicase ATP-binding" evidence="15">
    <location>
        <begin position="927"/>
        <end position="1108"/>
    </location>
</feature>
<feature type="region of interest" description="Disordered" evidence="13">
    <location>
        <begin position="20"/>
        <end position="64"/>
    </location>
</feature>
<dbReference type="InterPro" id="IPR011545">
    <property type="entry name" value="DEAD/DEAH_box_helicase_dom"/>
</dbReference>
<feature type="compositionally biased region" description="Acidic residues" evidence="13">
    <location>
        <begin position="823"/>
        <end position="841"/>
    </location>
</feature>
<name>A0AAD9WEZ1_9HELO</name>
<evidence type="ECO:0000256" key="4">
    <source>
        <dbReference type="ARBA" id="ARBA00022741"/>
    </source>
</evidence>
<dbReference type="InterPro" id="IPR036388">
    <property type="entry name" value="WH-like_DNA-bd_sf"/>
</dbReference>
<dbReference type="InterPro" id="IPR018982">
    <property type="entry name" value="RQC_domain"/>
</dbReference>
<evidence type="ECO:0000256" key="3">
    <source>
        <dbReference type="ARBA" id="ARBA00005446"/>
    </source>
</evidence>
<dbReference type="FunFam" id="3.40.50.300:FF:000537">
    <property type="entry name" value="Bloom syndrome RecQ-like helicase"/>
    <property type="match status" value="1"/>
</dbReference>
<feature type="compositionally biased region" description="Basic and acidic residues" evidence="13">
    <location>
        <begin position="751"/>
        <end position="789"/>
    </location>
</feature>
<dbReference type="InterPro" id="IPR044876">
    <property type="entry name" value="HRDC_dom_sf"/>
</dbReference>
<organism evidence="17 18">
    <name type="scientific">Diplocarpon rosae</name>
    <dbReference type="NCBI Taxonomy" id="946125"/>
    <lineage>
        <taxon>Eukaryota</taxon>
        <taxon>Fungi</taxon>
        <taxon>Dikarya</taxon>
        <taxon>Ascomycota</taxon>
        <taxon>Pezizomycotina</taxon>
        <taxon>Leotiomycetes</taxon>
        <taxon>Helotiales</taxon>
        <taxon>Drepanopezizaceae</taxon>
        <taxon>Diplocarpon</taxon>
    </lineage>
</organism>
<dbReference type="InterPro" id="IPR001650">
    <property type="entry name" value="Helicase_C-like"/>
</dbReference>
<dbReference type="GO" id="GO:0005634">
    <property type="term" value="C:nucleus"/>
    <property type="evidence" value="ECO:0007669"/>
    <property type="project" value="UniProtKB-SubCell"/>
</dbReference>
<dbReference type="GO" id="GO:0043138">
    <property type="term" value="F:3'-5' DNA helicase activity"/>
    <property type="evidence" value="ECO:0007669"/>
    <property type="project" value="UniProtKB-EC"/>
</dbReference>
<dbReference type="Gene3D" id="1.10.10.10">
    <property type="entry name" value="Winged helix-like DNA-binding domain superfamily/Winged helix DNA-binding domain"/>
    <property type="match status" value="1"/>
</dbReference>
<comment type="similarity">
    <text evidence="3">Belongs to the helicase family. RecQ subfamily.</text>
</comment>
<feature type="region of interest" description="Disordered" evidence="13">
    <location>
        <begin position="393"/>
        <end position="422"/>
    </location>
</feature>
<keyword evidence="7" id="KW-0067">ATP-binding</keyword>
<dbReference type="Proteomes" id="UP001285354">
    <property type="component" value="Unassembled WGS sequence"/>
</dbReference>
<dbReference type="Gene3D" id="1.10.150.80">
    <property type="entry name" value="HRDC domain"/>
    <property type="match status" value="1"/>
</dbReference>
<feature type="region of interest" description="Disordered" evidence="13">
    <location>
        <begin position="201"/>
        <end position="268"/>
    </location>
</feature>
<evidence type="ECO:0000256" key="1">
    <source>
        <dbReference type="ARBA" id="ARBA00001947"/>
    </source>
</evidence>
<evidence type="ECO:0000256" key="13">
    <source>
        <dbReference type="SAM" id="MobiDB-lite"/>
    </source>
</evidence>
<evidence type="ECO:0000256" key="2">
    <source>
        <dbReference type="ARBA" id="ARBA00004123"/>
    </source>
</evidence>
<dbReference type="InterPro" id="IPR014001">
    <property type="entry name" value="Helicase_ATP-bd"/>
</dbReference>
<dbReference type="Pfam" id="PF00271">
    <property type="entry name" value="Helicase_C"/>
    <property type="match status" value="1"/>
</dbReference>
<evidence type="ECO:0000256" key="6">
    <source>
        <dbReference type="ARBA" id="ARBA00022806"/>
    </source>
</evidence>
<dbReference type="InterPro" id="IPR002121">
    <property type="entry name" value="HRDC_dom"/>
</dbReference>
<feature type="compositionally biased region" description="Low complexity" evidence="13">
    <location>
        <begin position="155"/>
        <end position="169"/>
    </location>
</feature>
<dbReference type="InterPro" id="IPR004589">
    <property type="entry name" value="DNA_helicase_ATP-dep_RecQ"/>
</dbReference>
<dbReference type="NCBIfam" id="TIGR00614">
    <property type="entry name" value="recQ_fam"/>
    <property type="match status" value="1"/>
</dbReference>
<dbReference type="PROSITE" id="PS00690">
    <property type="entry name" value="DEAH_ATP_HELICASE"/>
    <property type="match status" value="1"/>
</dbReference>
<dbReference type="InterPro" id="IPR002464">
    <property type="entry name" value="DNA/RNA_helicase_DEAH_CS"/>
</dbReference>
<protein>
    <recommendedName>
        <fullName evidence="12">DNA 3'-5' helicase</fullName>
        <ecNumber evidence="12">5.6.2.4</ecNumber>
    </recommendedName>
</protein>
<dbReference type="PROSITE" id="PS50967">
    <property type="entry name" value="HRDC"/>
    <property type="match status" value="1"/>
</dbReference>
<comment type="subcellular location">
    <subcellularLocation>
        <location evidence="2">Nucleus</location>
    </subcellularLocation>
</comment>
<keyword evidence="18" id="KW-1185">Reference proteome</keyword>
<feature type="region of interest" description="Disordered" evidence="13">
    <location>
        <begin position="329"/>
        <end position="379"/>
    </location>
</feature>
<sequence length="1768" mass="197075">MTRHNLDSHIAWLLSNTVAPPSGAHARVSVNSTAAEPVNESPVEEEAEEETQKAPPSPPRTRQVAPLVDAAQPFARPALPPSIATISNLQESRQALVDESMGRLTSSSRSTRPGLMSQNQLATPASTTSSTAAPSSLTNNYSAFLKETGNNVHGTPTKNPLPKTLPPNVRRALRTPQTPRQTPRPAVGPKLDIVESVDLTSDDFGEGCRPRSSSSEMEIFGEPTRLWREDSASRAEPLPRSSKKRKSLDISPVRSKRTNSYEPPYMKSIRDDRMDLDGFVDIDDVVASQQVRPLFQESRIGSLKPSIEVAMTSNEIRDQVHVTETISRTETRTRTSVTIATSAIDGPSNRPARGEDDLPASQTSVSAKSPARIAAKSPMPKVLVAASPARINKCSSITSPQTPQKSSRRRNSATIQDSEDDNCLSEAEEAVKHTPCVTVKNKPGNLDGWTSPRLNDIAPFEKVDLKARDSEDSRFMKGSPLRPISRNVAARSESVQSPHHRNSTIKAGILTKPTLQHSSQQTPTPSHGLDDRKLALMYLAKPERLNMYMERVRGLLAANALICTEYIIDKEERAPAHLKEERMNILDSLKAYDALSELGTNHRLLMEEKKNLARQVWALLEAGSDASFEEEKQVSISQNLKAIEKDIARLLHKSGAVQDGFGTGSDLDQDEEGPCPSKVEESTAPLLSGNSLTGSAQVIMQTQFPIAQESLRAGSSSQLPAELPPPTLFTKFGTAPVPPSSKPPSSPSPFRRLEKPACKYEPQHSGMRDDVNKWHSPERARQPNFHREPSPLTYDEYDDDDFEELLSVEPSHLQTAKGHEDMPENVEDDYGNSEDDDDFLEMAEQVEQRQSLPNPAPVTSRRTAAPESISRLPGRSKKGHPADDQTMYSVDLEAATMFNHAWSGDVKRALRDRFRLKGFRRHQLDAINATLGGQDAFVLMPTGGGKSLCYQLPAVVQTGKTKGVTIVISPLLSLMNDQVQHLRANNIQAATLNGETPADEKSRIWNYLREEYPEQYIQLLYITPEMINKSPPMINALTRLYNKSKLARIVIDEAHCVSQWGHDFRPDYVALGRIRKEFPKIPIMALTATATRNVKADVMQNLGMVGCPIFAQSFNRPNLHYEVRQKKGKGVHAKMSLEIADLVKKTYKNQTGIIYALSQKGCEDLAKKMVDEHHIRAYHFHAGMPREEKATVLHDWQTGKLQVVVATIAFGMGIDKPDVRFVIHSSVPKSLEGYYQETGRAGRDGKKSGCYLYFGFQDTSMLKSFIEKGEGNEDQKQRQRDMLKSMIGYCENRSDCRRSQVLRYFGETFSKENCRQTCDNCCSDTVFDDVDFTDHAKSAMKIVKHVQHYNYTVLACVDILRGAPGAKTKLNKHNGPGELIEFGKAANVDRGDVERLFYRLIMENALEEESVWKSGFPSDYLRLGPNCRDFLNGKRKLSLRVQVSHKKKPKSKETTKYPPSTMFTSPISPASRRKQLNNQHKNTLDNGYATDDFVVEEIDEEDGFETMQDHRRWRGETPGDEQCRPITIDQRMATLPEIHRDVISSFVHEAKILEERLRNSVSAKVAFFKETHLRDMAIEWTTTLEEMRQIPGIDVNRVNEFGHKFIPLVKRFYKSYNDMMNGSHDQDQDMDQNHENVIDLVTDGEDEDEDEDEEFGESDPDVAQAEKSSRFFEGNQKSGRKLPWGPSSSKPRGLKSRGGSFRGRGKGRGKGKKTYSARTSTGSTSGPSTFGVRKKSVPRKARGSNPSGLGSRSYGGRGVGMSIGMMPT</sequence>
<feature type="compositionally biased region" description="Low complexity" evidence="13">
    <location>
        <begin position="1716"/>
        <end position="1731"/>
    </location>
</feature>
<feature type="compositionally biased region" description="Pro residues" evidence="13">
    <location>
        <begin position="736"/>
        <end position="747"/>
    </location>
</feature>
<feature type="compositionally biased region" description="Polar residues" evidence="13">
    <location>
        <begin position="103"/>
        <end position="120"/>
    </location>
</feature>
<dbReference type="GO" id="GO:0009378">
    <property type="term" value="F:four-way junction helicase activity"/>
    <property type="evidence" value="ECO:0007669"/>
    <property type="project" value="TreeGrafter"/>
</dbReference>
<dbReference type="SMART" id="SM00956">
    <property type="entry name" value="RQC"/>
    <property type="match status" value="1"/>
</dbReference>
<dbReference type="FunFam" id="3.40.50.300:FF:001975">
    <property type="entry name" value="ATP-dependent DNA helicase"/>
    <property type="match status" value="1"/>
</dbReference>
<comment type="catalytic activity">
    <reaction evidence="11">
        <text>Couples ATP hydrolysis with the unwinding of duplex DNA by translocating in the 3'-5' direction.</text>
        <dbReference type="EC" id="5.6.2.4"/>
    </reaction>
</comment>
<feature type="compositionally biased region" description="Low complexity" evidence="13">
    <location>
        <begin position="334"/>
        <end position="344"/>
    </location>
</feature>
<feature type="compositionally biased region" description="Polar residues" evidence="13">
    <location>
        <begin position="393"/>
        <end position="405"/>
    </location>
</feature>
<dbReference type="EC" id="5.6.2.4" evidence="12"/>
<dbReference type="Pfam" id="PF00270">
    <property type="entry name" value="DEAD"/>
    <property type="match status" value="1"/>
</dbReference>
<keyword evidence="9" id="KW-0413">Isomerase</keyword>
<dbReference type="GO" id="GO:0000724">
    <property type="term" value="P:double-strand break repair via homologous recombination"/>
    <property type="evidence" value="ECO:0007669"/>
    <property type="project" value="TreeGrafter"/>
</dbReference>
<feature type="region of interest" description="Disordered" evidence="13">
    <location>
        <begin position="97"/>
        <end position="135"/>
    </location>
</feature>
<feature type="region of interest" description="Disordered" evidence="13">
    <location>
        <begin position="813"/>
        <end position="883"/>
    </location>
</feature>
<dbReference type="SUPFAM" id="SSF46785">
    <property type="entry name" value="Winged helix' DNA-binding domain"/>
    <property type="match status" value="1"/>
</dbReference>
<accession>A0AAD9WEZ1</accession>
<evidence type="ECO:0000313" key="17">
    <source>
        <dbReference type="EMBL" id="KAK2626494.1"/>
    </source>
</evidence>
<dbReference type="CDD" id="cd17920">
    <property type="entry name" value="DEXHc_RecQ"/>
    <property type="match status" value="1"/>
</dbReference>
<dbReference type="PROSITE" id="PS51194">
    <property type="entry name" value="HELICASE_CTER"/>
    <property type="match status" value="1"/>
</dbReference>
<dbReference type="CDD" id="cd18794">
    <property type="entry name" value="SF2_C_RecQ"/>
    <property type="match status" value="1"/>
</dbReference>
<gene>
    <name evidence="17" type="ORF">QTJ16_003669</name>
</gene>
<dbReference type="SMART" id="SM00487">
    <property type="entry name" value="DEXDc"/>
    <property type="match status" value="1"/>
</dbReference>
<comment type="caution">
    <text evidence="17">The sequence shown here is derived from an EMBL/GenBank/DDBJ whole genome shotgun (WGS) entry which is preliminary data.</text>
</comment>
<dbReference type="GO" id="GO:0016787">
    <property type="term" value="F:hydrolase activity"/>
    <property type="evidence" value="ECO:0007669"/>
    <property type="project" value="UniProtKB-KW"/>
</dbReference>
<evidence type="ECO:0000259" key="16">
    <source>
        <dbReference type="PROSITE" id="PS51194"/>
    </source>
</evidence>
<comment type="cofactor">
    <cofactor evidence="1">
        <name>Zn(2+)</name>
        <dbReference type="ChEBI" id="CHEBI:29105"/>
    </cofactor>
</comment>
<dbReference type="InterPro" id="IPR032284">
    <property type="entry name" value="RecQ_Zn-bd"/>
</dbReference>
<evidence type="ECO:0000259" key="14">
    <source>
        <dbReference type="PROSITE" id="PS50967"/>
    </source>
</evidence>
<feature type="region of interest" description="Disordered" evidence="13">
    <location>
        <begin position="147"/>
        <end position="169"/>
    </location>
</feature>
<dbReference type="GO" id="GO:0003677">
    <property type="term" value="F:DNA binding"/>
    <property type="evidence" value="ECO:0007669"/>
    <property type="project" value="UniProtKB-KW"/>
</dbReference>
<dbReference type="SUPFAM" id="SSF52540">
    <property type="entry name" value="P-loop containing nucleoside triphosphate hydrolases"/>
    <property type="match status" value="1"/>
</dbReference>
<feature type="compositionally biased region" description="Basic residues" evidence="13">
    <location>
        <begin position="1732"/>
        <end position="1742"/>
    </location>
</feature>
<dbReference type="EMBL" id="JAUBYV010000005">
    <property type="protein sequence ID" value="KAK2626494.1"/>
    <property type="molecule type" value="Genomic_DNA"/>
</dbReference>
<dbReference type="Pfam" id="PF09382">
    <property type="entry name" value="RQC"/>
    <property type="match status" value="1"/>
</dbReference>
<dbReference type="InterPro" id="IPR027417">
    <property type="entry name" value="P-loop_NTPase"/>
</dbReference>